<dbReference type="EMBL" id="JACNYL010000008">
    <property type="protein sequence ID" value="MBD1423946.1"/>
    <property type="molecule type" value="Genomic_DNA"/>
</dbReference>
<sequence length="139" mass="15355">MRPIRTRFRSGSPAERVNLAGQVQLVGSLCKRHAVTDLRPLRPIVGTRFQVLFTPLFGVLFTFPSRYWSTIGLPGVFSLGGWCRRVHAGFLRSRATQDTAMSIFFACKGLSPVMRSFPPASSSSYGTISQSYNPCHAVT</sequence>
<keyword evidence="2" id="KW-1185">Reference proteome</keyword>
<proteinExistence type="predicted"/>
<organism evidence="1 2">
    <name type="scientific">Sphingobacterium chuzhouense</name>
    <dbReference type="NCBI Taxonomy" id="1742264"/>
    <lineage>
        <taxon>Bacteria</taxon>
        <taxon>Pseudomonadati</taxon>
        <taxon>Bacteroidota</taxon>
        <taxon>Sphingobacteriia</taxon>
        <taxon>Sphingobacteriales</taxon>
        <taxon>Sphingobacteriaceae</taxon>
        <taxon>Sphingobacterium</taxon>
    </lineage>
</organism>
<dbReference type="Proteomes" id="UP000651112">
    <property type="component" value="Unassembled WGS sequence"/>
</dbReference>
<evidence type="ECO:0000313" key="2">
    <source>
        <dbReference type="Proteomes" id="UP000651112"/>
    </source>
</evidence>
<accession>A0ABR7XY32</accession>
<evidence type="ECO:0000313" key="1">
    <source>
        <dbReference type="EMBL" id="MBD1423946.1"/>
    </source>
</evidence>
<protein>
    <submittedName>
        <fullName evidence="1">Uncharacterized protein</fullName>
    </submittedName>
</protein>
<gene>
    <name evidence="1" type="ORF">H8B21_20490</name>
</gene>
<reference evidence="1 2" key="1">
    <citation type="submission" date="2020-08" db="EMBL/GenBank/DDBJ databases">
        <title>Sphingobacterium sp. DN00404 isolated from aquaculture water.</title>
        <authorList>
            <person name="Zhang M."/>
        </authorList>
    </citation>
    <scope>NUCLEOTIDE SEQUENCE [LARGE SCALE GENOMIC DNA]</scope>
    <source>
        <strain evidence="1 2">KCTC 42746</strain>
    </source>
</reference>
<name>A0ABR7XY32_9SPHI</name>
<comment type="caution">
    <text evidence="1">The sequence shown here is derived from an EMBL/GenBank/DDBJ whole genome shotgun (WGS) entry which is preliminary data.</text>
</comment>